<accession>A0ABW1R6Q3</accession>
<dbReference type="Gene3D" id="2.60.40.420">
    <property type="entry name" value="Cupredoxins - blue copper proteins"/>
    <property type="match status" value="3"/>
</dbReference>
<dbReference type="PROSITE" id="PS00080">
    <property type="entry name" value="MULTICOPPER_OXIDASE2"/>
    <property type="match status" value="1"/>
</dbReference>
<evidence type="ECO:0000256" key="1">
    <source>
        <dbReference type="ARBA" id="ARBA00010609"/>
    </source>
</evidence>
<organism evidence="8 9">
    <name type="scientific">Lactiplantibacillus dongliensis</name>
    <dbReference type="NCBI Taxonomy" id="2559919"/>
    <lineage>
        <taxon>Bacteria</taxon>
        <taxon>Bacillati</taxon>
        <taxon>Bacillota</taxon>
        <taxon>Bacilli</taxon>
        <taxon>Lactobacillales</taxon>
        <taxon>Lactobacillaceae</taxon>
        <taxon>Lactiplantibacillus</taxon>
    </lineage>
</organism>
<evidence type="ECO:0000313" key="9">
    <source>
        <dbReference type="Proteomes" id="UP001596253"/>
    </source>
</evidence>
<reference evidence="9" key="1">
    <citation type="journal article" date="2019" name="Int. J. Syst. Evol. Microbiol.">
        <title>The Global Catalogue of Microorganisms (GCM) 10K type strain sequencing project: providing services to taxonomists for standard genome sequencing and annotation.</title>
        <authorList>
            <consortium name="The Broad Institute Genomics Platform"/>
            <consortium name="The Broad Institute Genome Sequencing Center for Infectious Disease"/>
            <person name="Wu L."/>
            <person name="Ma J."/>
        </authorList>
    </citation>
    <scope>NUCLEOTIDE SEQUENCE [LARGE SCALE GENOMIC DNA]</scope>
    <source>
        <strain evidence="9">CCM 8932</strain>
    </source>
</reference>
<keyword evidence="4" id="KW-1133">Transmembrane helix</keyword>
<feature type="transmembrane region" description="Helical" evidence="4">
    <location>
        <begin position="6"/>
        <end position="24"/>
    </location>
</feature>
<comment type="similarity">
    <text evidence="1">Belongs to the multicopper oxidase family.</text>
</comment>
<evidence type="ECO:0000256" key="3">
    <source>
        <dbReference type="ARBA" id="ARBA00023002"/>
    </source>
</evidence>
<evidence type="ECO:0000259" key="7">
    <source>
        <dbReference type="Pfam" id="PF07732"/>
    </source>
</evidence>
<keyword evidence="4" id="KW-0472">Membrane</keyword>
<feature type="domain" description="Plastocyanin-like" evidence="5">
    <location>
        <begin position="239"/>
        <end position="320"/>
    </location>
</feature>
<dbReference type="CDD" id="cd04232">
    <property type="entry name" value="CuRO_1_CueO_FtsP"/>
    <property type="match status" value="1"/>
</dbReference>
<evidence type="ECO:0000259" key="5">
    <source>
        <dbReference type="Pfam" id="PF00394"/>
    </source>
</evidence>
<comment type="caution">
    <text evidence="8">The sequence shown here is derived from an EMBL/GenBank/DDBJ whole genome shotgun (WGS) entry which is preliminary data.</text>
</comment>
<dbReference type="RefSeq" id="WP_137639504.1">
    <property type="nucleotide sequence ID" value="NZ_BJDK01000006.1"/>
</dbReference>
<gene>
    <name evidence="8" type="ORF">ACFP3T_07100</name>
</gene>
<dbReference type="Proteomes" id="UP001596253">
    <property type="component" value="Unassembled WGS sequence"/>
</dbReference>
<dbReference type="Pfam" id="PF00394">
    <property type="entry name" value="Cu-oxidase"/>
    <property type="match status" value="1"/>
</dbReference>
<dbReference type="EMBL" id="JBHSSD010000034">
    <property type="protein sequence ID" value="MFC6164431.1"/>
    <property type="molecule type" value="Genomic_DNA"/>
</dbReference>
<dbReference type="PANTHER" id="PTHR48267">
    <property type="entry name" value="CUPREDOXIN SUPERFAMILY PROTEIN"/>
    <property type="match status" value="1"/>
</dbReference>
<keyword evidence="9" id="KW-1185">Reference proteome</keyword>
<dbReference type="Pfam" id="PF07732">
    <property type="entry name" value="Cu-oxidase_3"/>
    <property type="match status" value="1"/>
</dbReference>
<name>A0ABW1R6Q3_9LACO</name>
<keyword evidence="3" id="KW-0560">Oxidoreductase</keyword>
<dbReference type="CDD" id="cd13867">
    <property type="entry name" value="CuRO_2_CueO_FtsP"/>
    <property type="match status" value="1"/>
</dbReference>
<feature type="domain" description="Plastocyanin-like" evidence="6">
    <location>
        <begin position="362"/>
        <end position="487"/>
    </location>
</feature>
<dbReference type="InterPro" id="IPR011706">
    <property type="entry name" value="Cu-oxidase_C"/>
</dbReference>
<evidence type="ECO:0000256" key="2">
    <source>
        <dbReference type="ARBA" id="ARBA00022723"/>
    </source>
</evidence>
<evidence type="ECO:0000256" key="4">
    <source>
        <dbReference type="SAM" id="Phobius"/>
    </source>
</evidence>
<feature type="domain" description="Plastocyanin-like" evidence="7">
    <location>
        <begin position="87"/>
        <end position="199"/>
    </location>
</feature>
<dbReference type="Pfam" id="PF07731">
    <property type="entry name" value="Cu-oxidase_2"/>
    <property type="match status" value="1"/>
</dbReference>
<keyword evidence="4" id="KW-0812">Transmembrane</keyword>
<dbReference type="InterPro" id="IPR008972">
    <property type="entry name" value="Cupredoxin"/>
</dbReference>
<sequence length="488" mass="53746">MQLKNWLLVGVLGIGLTGMGVSYYQGTRFNQRSIPRHAMMGRQSTSQPAAASPTIKTPARPLALPPLLKPTQQTQRRVAYTVIARTGTMAFRAGQTTKTLGYNGNYLGPVLQVNRGQTLAITTKNTLTQATSFHWHGAILPGNADGGPHETVAAGATKKVAFKVQQPAATLWFHPHAMGSTAKQVYQGLAGLIYVRDRASQRLHLPQTYGVNDFPVIIQDRQFTKQHQLDYEQAYQADGTRGSTLLVNGTLNPYLKVTTKLVRLRLVNGSNARNYQLTLSNHQAMQQIADDGGLLSRPVAVQRLQLSPGERAEVVIDTAKLSQPVTVMNGRQAVLQLRPTTAKRQLGRLPTKLVTLPAATMPKQAQKRTLTFSGMGRMVTINRQKFDPDRIDLTAQRGQPQVWTLKNSSGMMGGMSHPFHLHGVQFRILSVNGARPAANERGWKDTVALPPGGVVKITFKFKDRGIYMYHCHNLEHEEQGMMGQIKVS</sequence>
<dbReference type="SUPFAM" id="SSF49503">
    <property type="entry name" value="Cupredoxins"/>
    <property type="match status" value="3"/>
</dbReference>
<dbReference type="InterPro" id="IPR011707">
    <property type="entry name" value="Cu-oxidase-like_N"/>
</dbReference>
<dbReference type="InterPro" id="IPR001117">
    <property type="entry name" value="Cu-oxidase_2nd"/>
</dbReference>
<dbReference type="PANTHER" id="PTHR48267:SF1">
    <property type="entry name" value="BILIRUBIN OXIDASE"/>
    <property type="match status" value="1"/>
</dbReference>
<evidence type="ECO:0000313" key="8">
    <source>
        <dbReference type="EMBL" id="MFC6164431.1"/>
    </source>
</evidence>
<dbReference type="CDD" id="cd13890">
    <property type="entry name" value="CuRO_3_CueO_FtsP"/>
    <property type="match status" value="1"/>
</dbReference>
<dbReference type="InterPro" id="IPR045087">
    <property type="entry name" value="Cu-oxidase_fam"/>
</dbReference>
<protein>
    <submittedName>
        <fullName evidence="8">Multicopper oxidase family protein</fullName>
    </submittedName>
</protein>
<proteinExistence type="inferred from homology"/>
<keyword evidence="2" id="KW-0479">Metal-binding</keyword>
<dbReference type="InterPro" id="IPR002355">
    <property type="entry name" value="Cu_oxidase_Cu_BS"/>
</dbReference>
<evidence type="ECO:0000259" key="6">
    <source>
        <dbReference type="Pfam" id="PF07731"/>
    </source>
</evidence>